<name>A0A1X0Q6N1_9MICR</name>
<keyword evidence="1" id="KW-0812">Transmembrane</keyword>
<accession>A0A1X0Q6N1</accession>
<reference evidence="2 3" key="1">
    <citation type="journal article" date="2017" name="Environ. Microbiol.">
        <title>Decay of the glycolytic pathway and adaptation to intranuclear parasitism within Enterocytozoonidae microsporidia.</title>
        <authorList>
            <person name="Wiredu Boakye D."/>
            <person name="Jaroenlak P."/>
            <person name="Prachumwat A."/>
            <person name="Williams T.A."/>
            <person name="Bateman K.S."/>
            <person name="Itsathitphaisarn O."/>
            <person name="Sritunyalucksana K."/>
            <person name="Paszkiewicz K.H."/>
            <person name="Moore K.A."/>
            <person name="Stentiford G.D."/>
            <person name="Williams B.A."/>
        </authorList>
    </citation>
    <scope>NUCLEOTIDE SEQUENCE [LARGE SCALE GENOMIC DNA]</scope>
    <source>
        <strain evidence="2 3">GB1</strain>
    </source>
</reference>
<evidence type="ECO:0000256" key="1">
    <source>
        <dbReference type="SAM" id="Phobius"/>
    </source>
</evidence>
<keyword evidence="3" id="KW-1185">Reference proteome</keyword>
<dbReference type="EMBL" id="LVKB01000323">
    <property type="protein sequence ID" value="ORD95413.1"/>
    <property type="molecule type" value="Genomic_DNA"/>
</dbReference>
<gene>
    <name evidence="2" type="ORF">HERIO_2512</name>
</gene>
<feature type="transmembrane region" description="Helical" evidence="1">
    <location>
        <begin position="21"/>
        <end position="44"/>
    </location>
</feature>
<proteinExistence type="predicted"/>
<evidence type="ECO:0000313" key="2">
    <source>
        <dbReference type="EMBL" id="ORD95413.1"/>
    </source>
</evidence>
<keyword evidence="1" id="KW-0472">Membrane</keyword>
<dbReference type="VEuPathDB" id="MicrosporidiaDB:HERIO_2512"/>
<evidence type="ECO:0000313" key="3">
    <source>
        <dbReference type="Proteomes" id="UP000192356"/>
    </source>
</evidence>
<organism evidence="2 3">
    <name type="scientific">Hepatospora eriocheir</name>
    <dbReference type="NCBI Taxonomy" id="1081669"/>
    <lineage>
        <taxon>Eukaryota</taxon>
        <taxon>Fungi</taxon>
        <taxon>Fungi incertae sedis</taxon>
        <taxon>Microsporidia</taxon>
        <taxon>Hepatosporidae</taxon>
        <taxon>Hepatospora</taxon>
    </lineage>
</organism>
<sequence length="63" mass="7382">MYTINKPTINKILNIIDNFSSIFSFTISSSFNLLLSLYILMFFLQHKISCCNLCNLHNNNFEE</sequence>
<comment type="caution">
    <text evidence="2">The sequence shown here is derived from an EMBL/GenBank/DDBJ whole genome shotgun (WGS) entry which is preliminary data.</text>
</comment>
<keyword evidence="1" id="KW-1133">Transmembrane helix</keyword>
<protein>
    <submittedName>
        <fullName evidence="2">Uncharacterized protein</fullName>
    </submittedName>
</protein>
<dbReference type="Proteomes" id="UP000192356">
    <property type="component" value="Unassembled WGS sequence"/>
</dbReference>
<dbReference type="AlphaFoldDB" id="A0A1X0Q6N1"/>